<dbReference type="InterPro" id="IPR045584">
    <property type="entry name" value="Pilin-like"/>
</dbReference>
<dbReference type="Pfam" id="PF16732">
    <property type="entry name" value="ComP_DUS"/>
    <property type="match status" value="1"/>
</dbReference>
<feature type="transmembrane region" description="Helical" evidence="1">
    <location>
        <begin position="6"/>
        <end position="29"/>
    </location>
</feature>
<gene>
    <name evidence="2" type="ORF">AKN88_04300</name>
    <name evidence="3" type="ORF">HX099_03660</name>
</gene>
<reference evidence="3" key="2">
    <citation type="submission" date="2020-06" db="EMBL/GenBank/DDBJ databases">
        <authorList>
            <person name="Dong N."/>
        </authorList>
    </citation>
    <scope>NUCLEOTIDE SEQUENCE</scope>
    <source>
        <strain evidence="3">DF46-2-2</strain>
    </source>
</reference>
<dbReference type="RefSeq" id="WP_053100354.1">
    <property type="nucleotide sequence ID" value="NZ_CP012365.1"/>
</dbReference>
<reference evidence="3" key="3">
    <citation type="journal article" date="2022" name="Sci. Total Environ.">
        <title>Prevalence, transmission, and molecular epidemiology of tet(X)-positive bacteria among humans, animals, and environmental niches in China: An epidemiological, and genomic-based study.</title>
        <authorList>
            <person name="Dong N."/>
            <person name="Zeng Y."/>
            <person name="Cai C."/>
            <person name="Sun C."/>
            <person name="Lu J."/>
            <person name="Liu C."/>
            <person name="Zhou H."/>
            <person name="Sun Q."/>
            <person name="Shu L."/>
            <person name="Wang H."/>
            <person name="Wang Y."/>
            <person name="Wang S."/>
            <person name="Wu C."/>
            <person name="Chan E.W."/>
            <person name="Chen G."/>
            <person name="Shen Z."/>
            <person name="Chen S."/>
            <person name="Zhang R."/>
        </authorList>
    </citation>
    <scope>NUCLEOTIDE SEQUENCE</scope>
    <source>
        <strain evidence="3">DF46-2-2</strain>
    </source>
</reference>
<dbReference type="InterPro" id="IPR031982">
    <property type="entry name" value="PilE-like"/>
</dbReference>
<dbReference type="AlphaFoldDB" id="A0A0K1XDI8"/>
<name>A0A0K1XDI8_9GAMM</name>
<dbReference type="Proteomes" id="UP000063953">
    <property type="component" value="Chromosome"/>
</dbReference>
<evidence type="ECO:0000256" key="1">
    <source>
        <dbReference type="SAM" id="Phobius"/>
    </source>
</evidence>
<accession>A0A0K1XDI8</accession>
<dbReference type="STRING" id="1697053.AKN87_06295"/>
<dbReference type="GO" id="GO:0043683">
    <property type="term" value="P:type IV pilus assembly"/>
    <property type="evidence" value="ECO:0007669"/>
    <property type="project" value="InterPro"/>
</dbReference>
<sequence length="134" mass="14953">MDRQHIRGFTLFELIITVAIVGLLASIVYSSHQLSVHKGYRAEGKAYLMDLAIKQEQYHFQHQQYVIENSKLAELKMPARSVSQKYQVSLAKLANDGGYTLQATPLFDDELCGTLSINAKGEKKPATAGCWPLP</sequence>
<keyword evidence="1" id="KW-1133">Transmembrane helix</keyword>
<dbReference type="Gene3D" id="3.30.700.10">
    <property type="entry name" value="Glycoprotein, Type 4 Pilin"/>
    <property type="match status" value="1"/>
</dbReference>
<dbReference type="Pfam" id="PF07963">
    <property type="entry name" value="N_methyl"/>
    <property type="match status" value="1"/>
</dbReference>
<dbReference type="SUPFAM" id="SSF54523">
    <property type="entry name" value="Pili subunits"/>
    <property type="match status" value="1"/>
</dbReference>
<dbReference type="NCBIfam" id="TIGR02532">
    <property type="entry name" value="IV_pilin_GFxxxE"/>
    <property type="match status" value="1"/>
</dbReference>
<organism evidence="2 4">
    <name type="scientific">Thiopseudomonas alkaliphila</name>
    <dbReference type="NCBI Taxonomy" id="1697053"/>
    <lineage>
        <taxon>Bacteria</taxon>
        <taxon>Pseudomonadati</taxon>
        <taxon>Pseudomonadota</taxon>
        <taxon>Gammaproteobacteria</taxon>
        <taxon>Pseudomonadales</taxon>
        <taxon>Pseudomonadaceae</taxon>
        <taxon>Thiopseudomonas</taxon>
    </lineage>
</organism>
<reference evidence="2 4" key="1">
    <citation type="journal article" date="2015" name="Genome Announc.">
        <title>Genome Sequences of Oblitimonas alkaliphila gen. nov. sp. nov. (Proposed), a Novel Bacterium of the Pseudomonadaceae Family.</title>
        <authorList>
            <person name="Lauer A.C."/>
            <person name="Nicholson A.C."/>
            <person name="Humrighouse B.W."/>
            <person name="Emery B."/>
            <person name="Drobish A."/>
            <person name="Juieng P."/>
            <person name="Loparev V."/>
            <person name="McQuiston J.R."/>
        </authorList>
    </citation>
    <scope>NUCLEOTIDE SEQUENCE [LARGE SCALE GENOMIC DNA]</scope>
    <source>
        <strain evidence="2 4">E5571</strain>
    </source>
</reference>
<proteinExistence type="predicted"/>
<protein>
    <submittedName>
        <fullName evidence="3">Type IV pilin protein</fullName>
    </submittedName>
</protein>
<dbReference type="Proteomes" id="UP001173465">
    <property type="component" value="Unassembled WGS sequence"/>
</dbReference>
<evidence type="ECO:0000313" key="3">
    <source>
        <dbReference type="EMBL" id="MDM1695764.1"/>
    </source>
</evidence>
<dbReference type="InterPro" id="IPR012902">
    <property type="entry name" value="N_methyl_site"/>
</dbReference>
<keyword evidence="1" id="KW-0812">Transmembrane</keyword>
<dbReference type="EMBL" id="JACANB010000002">
    <property type="protein sequence ID" value="MDM1695764.1"/>
    <property type="molecule type" value="Genomic_DNA"/>
</dbReference>
<evidence type="ECO:0000313" key="4">
    <source>
        <dbReference type="Proteomes" id="UP000063953"/>
    </source>
</evidence>
<keyword evidence="4" id="KW-1185">Reference proteome</keyword>
<keyword evidence="1" id="KW-0472">Membrane</keyword>
<dbReference type="EMBL" id="CP012365">
    <property type="protein sequence ID" value="AKX59243.1"/>
    <property type="molecule type" value="Genomic_DNA"/>
</dbReference>
<evidence type="ECO:0000313" key="2">
    <source>
        <dbReference type="EMBL" id="AKX59243.1"/>
    </source>
</evidence>